<dbReference type="SUPFAM" id="SSF52833">
    <property type="entry name" value="Thioredoxin-like"/>
    <property type="match status" value="1"/>
</dbReference>
<evidence type="ECO:0000256" key="4">
    <source>
        <dbReference type="ARBA" id="ARBA00022692"/>
    </source>
</evidence>
<feature type="transmembrane region" description="Helical" evidence="9">
    <location>
        <begin position="670"/>
        <end position="688"/>
    </location>
</feature>
<dbReference type="RefSeq" id="XP_014182684.1">
    <property type="nucleotide sequence ID" value="XM_014327209.1"/>
</dbReference>
<feature type="transmembrane region" description="Helical" evidence="9">
    <location>
        <begin position="585"/>
        <end position="604"/>
    </location>
</feature>
<accession>J6F953</accession>
<evidence type="ECO:0000256" key="7">
    <source>
        <dbReference type="ARBA" id="ARBA00022989"/>
    </source>
</evidence>
<comment type="function">
    <text evidence="1">Subunit of the oligosaccharyl transferase (OST) complex that catalyzes the initial transfer of a defined glycan (Glc(3)Man(9)GlcNAc(2) in eukaryotes) from the lipid carrier dolichol-pyrophosphate to an asparagine residue within an Asn-X-Ser/Thr consensus motif in nascent polypeptide chains, the first step in protein N-glycosylation. N-glycosylation occurs cotranslationally and the complex associates with the Sec61 complex at the channel-forming translocon complex that mediates protein translocation across the endoplasmic reticulum (ER). All subunits are required for a maximal enzyme activity.</text>
</comment>
<organism evidence="10 11">
    <name type="scientific">Trichosporon asahii var. asahii (strain ATCC 90039 / CBS 2479 / JCM 2466 / KCTC 7840 / NBRC 103889/ NCYC 2677 / UAMH 7654)</name>
    <name type="common">Yeast</name>
    <dbReference type="NCBI Taxonomy" id="1186058"/>
    <lineage>
        <taxon>Eukaryota</taxon>
        <taxon>Fungi</taxon>
        <taxon>Dikarya</taxon>
        <taxon>Basidiomycota</taxon>
        <taxon>Agaricomycotina</taxon>
        <taxon>Tremellomycetes</taxon>
        <taxon>Trichosporonales</taxon>
        <taxon>Trichosporonaceae</taxon>
        <taxon>Trichosporon</taxon>
    </lineage>
</organism>
<dbReference type="AlphaFoldDB" id="J6F953"/>
<dbReference type="InterPro" id="IPR021149">
    <property type="entry name" value="OligosaccharylTrfase_OST3/OST6"/>
</dbReference>
<keyword evidence="6" id="KW-0256">Endoplasmic reticulum</keyword>
<dbReference type="EMBL" id="ALBS01000046">
    <property type="protein sequence ID" value="EJT51822.1"/>
    <property type="molecule type" value="Genomic_DNA"/>
</dbReference>
<dbReference type="Pfam" id="PF04756">
    <property type="entry name" value="OST3_OST6"/>
    <property type="match status" value="1"/>
</dbReference>
<dbReference type="OrthoDB" id="67566at2759"/>
<comment type="caution">
    <text evidence="10">The sequence shown here is derived from an EMBL/GenBank/DDBJ whole genome shotgun (WGS) entry which is preliminary data.</text>
</comment>
<evidence type="ECO:0000256" key="1">
    <source>
        <dbReference type="ARBA" id="ARBA00002791"/>
    </source>
</evidence>
<dbReference type="Proteomes" id="UP000002748">
    <property type="component" value="Unassembled WGS sequence"/>
</dbReference>
<keyword evidence="10" id="KW-0808">Transferase</keyword>
<dbReference type="InterPro" id="IPR036249">
    <property type="entry name" value="Thioredoxin-like_sf"/>
</dbReference>
<dbReference type="GO" id="GO:0018279">
    <property type="term" value="P:protein N-linked glycosylation via asparagine"/>
    <property type="evidence" value="ECO:0007669"/>
    <property type="project" value="TreeGrafter"/>
</dbReference>
<gene>
    <name evidence="10" type="ORF">A1Q1_06960</name>
</gene>
<evidence type="ECO:0000313" key="10">
    <source>
        <dbReference type="EMBL" id="EJT51822.1"/>
    </source>
</evidence>
<keyword evidence="8 9" id="KW-0472">Membrane</keyword>
<evidence type="ECO:0000256" key="6">
    <source>
        <dbReference type="ARBA" id="ARBA00022824"/>
    </source>
</evidence>
<dbReference type="HOGENOM" id="CLU_398054_0_0_1"/>
<dbReference type="PANTHER" id="PTHR12692:SF0">
    <property type="entry name" value="GH11935P"/>
    <property type="match status" value="1"/>
</dbReference>
<sequence length="700" mass="78626">MLRSRRRLLLWIVGLIASIVFISRTAYVVANRRADSRALASLERAMTSLEHPESPLSLEGNRKILIVQHVRGKRIDMASELSHKLYAKAWGYRHKTTGGNYCGRNVHGSFNKVYTDADTIVSDPSVAIHVLLPPENTTPEPLLLGSQDHNGFNAGVFLIRVHPTMLQFLEDLISDTKLPGKLSDQHYMGFRLRTQPKYSDHFYEIPKQWLNAYWIDELGRKPWRPMLHVHLVNWLSESVSWRPMIRQATRISKDAKEAYSKSYNVNGNVPNSIFGFELLPQYAMTGVSAEKWWKQAQNGVRKMRFLDENGEGSRIDGDQYNEDRSFVLSLGPPAMLAVVADYRGGDDTLLPSGRDLHDTARARLVTRANIDQSKTTTTTMRLSSLLGLAGALLPAALAANPGREHWAELAAKSKNGIITLDSESYEDILSGDRDYGVLVELTALGAQYKCNPCHEFEPVYQELAKSWQRVPKDARDHYFIAELDFADGQSVYQKLQLNTAPTVFYHPPNKGERASKERKQYDLNRAGLGLPNLHSFVKSTTPVSFEIYRPMSPWPFIITPFLIGAAGYVLYATSDFWIPVAQSRIFWGVLSIIAVTIWTSGYMWNRIKGAPYVTAGPNGQVNWIAQGYGNQYGLETQVVAVLYASLAGAVVILTTLIPAQANTNKQRVGVLLWVALIVVLYSFLIRLFKIKNGGYPFGLF</sequence>
<comment type="similarity">
    <text evidence="3">Belongs to the OST3/OST6 family.</text>
</comment>
<dbReference type="PANTHER" id="PTHR12692">
    <property type="entry name" value="DOLICHYL-DIPHOSPHOOLIGOSACCHARIDE--PROTEIN GLYCOSYLTRANSFERASE-RELATED"/>
    <property type="match status" value="1"/>
</dbReference>
<evidence type="ECO:0000313" key="11">
    <source>
        <dbReference type="Proteomes" id="UP000002748"/>
    </source>
</evidence>
<name>J6F953_TRIAS</name>
<proteinExistence type="inferred from homology"/>
<evidence type="ECO:0000256" key="2">
    <source>
        <dbReference type="ARBA" id="ARBA00004477"/>
    </source>
</evidence>
<keyword evidence="7 9" id="KW-1133">Transmembrane helix</keyword>
<keyword evidence="4 9" id="KW-0812">Transmembrane</keyword>
<reference evidence="10 11" key="1">
    <citation type="journal article" date="2012" name="Eukaryot. Cell">
        <title>Draft genome sequence of CBS 2479, the standard type strain of Trichosporon asahii.</title>
        <authorList>
            <person name="Yang R.Y."/>
            <person name="Li H.T."/>
            <person name="Zhu H."/>
            <person name="Zhou G.P."/>
            <person name="Wang M."/>
            <person name="Wang L."/>
        </authorList>
    </citation>
    <scope>NUCLEOTIDE SEQUENCE [LARGE SCALE GENOMIC DNA]</scope>
    <source>
        <strain evidence="11">ATCC 90039 / CBS 2479 / JCM 2466 / KCTC 7840 / NCYC 2677 / UAMH 7654</strain>
    </source>
</reference>
<dbReference type="GO" id="GO:0008250">
    <property type="term" value="C:oligosaccharyltransferase complex"/>
    <property type="evidence" value="ECO:0007669"/>
    <property type="project" value="TreeGrafter"/>
</dbReference>
<protein>
    <submittedName>
        <fullName evidence="10">Dolichyl-diphosphooligosaccharide-protein glycotransferase</fullName>
    </submittedName>
</protein>
<feature type="transmembrane region" description="Helical" evidence="9">
    <location>
        <begin position="554"/>
        <end position="573"/>
    </location>
</feature>
<evidence type="ECO:0000256" key="9">
    <source>
        <dbReference type="SAM" id="Phobius"/>
    </source>
</evidence>
<dbReference type="KEGG" id="tasa:A1Q1_06960"/>
<dbReference type="VEuPathDB" id="FungiDB:A1Q1_06960"/>
<evidence type="ECO:0000256" key="3">
    <source>
        <dbReference type="ARBA" id="ARBA00009561"/>
    </source>
</evidence>
<dbReference type="GO" id="GO:0016740">
    <property type="term" value="F:transferase activity"/>
    <property type="evidence" value="ECO:0007669"/>
    <property type="project" value="UniProtKB-KW"/>
</dbReference>
<evidence type="ECO:0000256" key="5">
    <source>
        <dbReference type="ARBA" id="ARBA00022729"/>
    </source>
</evidence>
<comment type="subcellular location">
    <subcellularLocation>
        <location evidence="2">Endoplasmic reticulum membrane</location>
        <topology evidence="2">Multi-pass membrane protein</topology>
    </subcellularLocation>
</comment>
<dbReference type="Gene3D" id="3.40.30.10">
    <property type="entry name" value="Glutaredoxin"/>
    <property type="match status" value="1"/>
</dbReference>
<feature type="transmembrane region" description="Helical" evidence="9">
    <location>
        <begin position="638"/>
        <end position="658"/>
    </location>
</feature>
<evidence type="ECO:0000256" key="8">
    <source>
        <dbReference type="ARBA" id="ARBA00023136"/>
    </source>
</evidence>
<keyword evidence="5" id="KW-0732">Signal</keyword>
<dbReference type="GeneID" id="25990472"/>